<feature type="non-terminal residue" evidence="5">
    <location>
        <position position="339"/>
    </location>
</feature>
<accession>A0A7V2SZM0</accession>
<dbReference type="InterPro" id="IPR015424">
    <property type="entry name" value="PyrdxlP-dep_Trfase"/>
</dbReference>
<dbReference type="AlphaFoldDB" id="A0A7V2SZM0"/>
<dbReference type="CDD" id="cd00616">
    <property type="entry name" value="AHBA_syn"/>
    <property type="match status" value="1"/>
</dbReference>
<dbReference type="Gene3D" id="3.40.640.10">
    <property type="entry name" value="Type I PLP-dependent aspartate aminotransferase-like (Major domain)"/>
    <property type="match status" value="1"/>
</dbReference>
<dbReference type="InterPro" id="IPR000653">
    <property type="entry name" value="DegT/StrS_aminotransferase"/>
</dbReference>
<dbReference type="InterPro" id="IPR015422">
    <property type="entry name" value="PyrdxlP-dep_Trfase_small"/>
</dbReference>
<dbReference type="GO" id="GO:0008483">
    <property type="term" value="F:transaminase activity"/>
    <property type="evidence" value="ECO:0007669"/>
    <property type="project" value="UniProtKB-KW"/>
</dbReference>
<evidence type="ECO:0000256" key="2">
    <source>
        <dbReference type="PIRSR" id="PIRSR000390-1"/>
    </source>
</evidence>
<organism evidence="5">
    <name type="scientific">Dissulfuribacter thermophilus</name>
    <dbReference type="NCBI Taxonomy" id="1156395"/>
    <lineage>
        <taxon>Bacteria</taxon>
        <taxon>Pseudomonadati</taxon>
        <taxon>Thermodesulfobacteriota</taxon>
        <taxon>Dissulfuribacteria</taxon>
        <taxon>Dissulfuribacterales</taxon>
        <taxon>Dissulfuribacteraceae</taxon>
        <taxon>Dissulfuribacter</taxon>
    </lineage>
</organism>
<proteinExistence type="inferred from homology"/>
<feature type="modified residue" description="N6-(pyridoxal phosphate)lysine" evidence="3">
    <location>
        <position position="191"/>
    </location>
</feature>
<keyword evidence="5" id="KW-0808">Transferase</keyword>
<dbReference type="PANTHER" id="PTHR30244">
    <property type="entry name" value="TRANSAMINASE"/>
    <property type="match status" value="1"/>
</dbReference>
<dbReference type="Gene3D" id="3.90.1150.10">
    <property type="entry name" value="Aspartate Aminotransferase, domain 1"/>
    <property type="match status" value="1"/>
</dbReference>
<feature type="active site" description="Proton acceptor" evidence="2">
    <location>
        <position position="191"/>
    </location>
</feature>
<dbReference type="SUPFAM" id="SSF53383">
    <property type="entry name" value="PLP-dependent transferases"/>
    <property type="match status" value="1"/>
</dbReference>
<keyword evidence="3 4" id="KW-0663">Pyridoxal phosphate</keyword>
<evidence type="ECO:0000256" key="4">
    <source>
        <dbReference type="RuleBase" id="RU004508"/>
    </source>
</evidence>
<dbReference type="Pfam" id="PF01041">
    <property type="entry name" value="DegT_DnrJ_EryC1"/>
    <property type="match status" value="1"/>
</dbReference>
<evidence type="ECO:0000256" key="1">
    <source>
        <dbReference type="ARBA" id="ARBA00037999"/>
    </source>
</evidence>
<evidence type="ECO:0000313" key="5">
    <source>
        <dbReference type="EMBL" id="HFC47179.1"/>
    </source>
</evidence>
<protein>
    <submittedName>
        <fullName evidence="5">Aminotransferase class I/II-fold pyridoxal phosphate-dependent enzyme</fullName>
    </submittedName>
</protein>
<gene>
    <name evidence="5" type="ORF">ENJ63_04780</name>
</gene>
<dbReference type="GO" id="GO:0000271">
    <property type="term" value="P:polysaccharide biosynthetic process"/>
    <property type="evidence" value="ECO:0007669"/>
    <property type="project" value="TreeGrafter"/>
</dbReference>
<dbReference type="Proteomes" id="UP000885797">
    <property type="component" value="Unassembled WGS sequence"/>
</dbReference>
<evidence type="ECO:0000256" key="3">
    <source>
        <dbReference type="PIRSR" id="PIRSR000390-2"/>
    </source>
</evidence>
<dbReference type="EMBL" id="DRND01000379">
    <property type="protein sequence ID" value="HFC47179.1"/>
    <property type="molecule type" value="Genomic_DNA"/>
</dbReference>
<dbReference type="InterPro" id="IPR015421">
    <property type="entry name" value="PyrdxlP-dep_Trfase_major"/>
</dbReference>
<keyword evidence="5" id="KW-0032">Aminotransferase</keyword>
<dbReference type="GO" id="GO:0030170">
    <property type="term" value="F:pyridoxal phosphate binding"/>
    <property type="evidence" value="ECO:0007669"/>
    <property type="project" value="TreeGrafter"/>
</dbReference>
<reference evidence="5" key="1">
    <citation type="journal article" date="2020" name="mSystems">
        <title>Genome- and Community-Level Interaction Insights into Carbon Utilization and Element Cycling Functions of Hydrothermarchaeota in Hydrothermal Sediment.</title>
        <authorList>
            <person name="Zhou Z."/>
            <person name="Liu Y."/>
            <person name="Xu W."/>
            <person name="Pan J."/>
            <person name="Luo Z.H."/>
            <person name="Li M."/>
        </authorList>
    </citation>
    <scope>NUCLEOTIDE SEQUENCE [LARGE SCALE GENOMIC DNA]</scope>
    <source>
        <strain evidence="5">HyVt-503</strain>
    </source>
</reference>
<name>A0A7V2SZM0_9BACT</name>
<sequence length="339" mass="37664">MAMIPYGRQSINDDDIKAVIETLRSDFITQGPKVEEFEKALSSLTGAKYAVCCSSGTAALYLAMRALSIGPGSTGLTTPLTFAASANCIELAGGKAAFVDIDHETLNISVEAVEEYCNQFGPPDVVIPVDFAGIPSDLERLYELKQRFGFSIVEDAAHAIGSSYTKRNGQKVQCGACVHTDMAIFSFHPVKNITCAEGGAVLTNDPEMAHRLKCLREHGIERTGGWRYDFSEISFNFRLSDIHAALGMSQLKRIESFKQKRRALFERYREELSALEEKGSLILPKIPDGTYPCMHLFVIRVGENAKVDRDTLFSLLREQGVAAQVHYWPVHLFSYYKMR</sequence>
<dbReference type="PANTHER" id="PTHR30244:SF34">
    <property type="entry name" value="DTDP-4-AMINO-4,6-DIDEOXYGALACTOSE TRANSAMINASE"/>
    <property type="match status" value="1"/>
</dbReference>
<comment type="caution">
    <text evidence="5">The sequence shown here is derived from an EMBL/GenBank/DDBJ whole genome shotgun (WGS) entry which is preliminary data.</text>
</comment>
<comment type="similarity">
    <text evidence="1 4">Belongs to the DegT/DnrJ/EryC1 family.</text>
</comment>
<dbReference type="PIRSF" id="PIRSF000390">
    <property type="entry name" value="PLP_StrS"/>
    <property type="match status" value="1"/>
</dbReference>